<proteinExistence type="inferred from homology"/>
<feature type="region of interest" description="Disordered" evidence="9">
    <location>
        <begin position="536"/>
        <end position="593"/>
    </location>
</feature>
<evidence type="ECO:0000313" key="11">
    <source>
        <dbReference type="EMBL" id="QJE98270.1"/>
    </source>
</evidence>
<dbReference type="PANTHER" id="PTHR43253:SF1">
    <property type="entry name" value="TRICORN PROTEASE HOMOLOG 2-RELATED"/>
    <property type="match status" value="1"/>
</dbReference>
<dbReference type="Pfam" id="PF14684">
    <property type="entry name" value="Tricorn_C1"/>
    <property type="match status" value="1"/>
</dbReference>
<dbReference type="InterPro" id="IPR028204">
    <property type="entry name" value="Tricorn_C1"/>
</dbReference>
<dbReference type="CDD" id="cd07562">
    <property type="entry name" value="Peptidase_S41_TRI"/>
    <property type="match status" value="1"/>
</dbReference>
<keyword evidence="12" id="KW-1185">Reference proteome</keyword>
<comment type="function">
    <text evidence="7">Degrades oligopeptides.</text>
</comment>
<dbReference type="InterPro" id="IPR011659">
    <property type="entry name" value="WD40"/>
</dbReference>
<dbReference type="GO" id="GO:0008236">
    <property type="term" value="F:serine-type peptidase activity"/>
    <property type="evidence" value="ECO:0007669"/>
    <property type="project" value="UniProtKB-UniRule"/>
</dbReference>
<dbReference type="InterPro" id="IPR012393">
    <property type="entry name" value="Tricorn_protease"/>
</dbReference>
<evidence type="ECO:0000256" key="9">
    <source>
        <dbReference type="SAM" id="MobiDB-lite"/>
    </source>
</evidence>
<feature type="compositionally biased region" description="Basic and acidic residues" evidence="9">
    <location>
        <begin position="574"/>
        <end position="593"/>
    </location>
</feature>
<dbReference type="Pfam" id="PF07676">
    <property type="entry name" value="PD40"/>
    <property type="match status" value="3"/>
</dbReference>
<dbReference type="Gene3D" id="3.90.226.10">
    <property type="entry name" value="2-enoyl-CoA Hydratase, Chain A, domain 1"/>
    <property type="match status" value="1"/>
</dbReference>
<name>A0A858RQ69_9BACT</name>
<dbReference type="KEGG" id="luo:HHL09_21625"/>
<dbReference type="Proteomes" id="UP000501812">
    <property type="component" value="Chromosome"/>
</dbReference>
<dbReference type="InterPro" id="IPR029045">
    <property type="entry name" value="ClpP/crotonase-like_dom_sf"/>
</dbReference>
<dbReference type="InterPro" id="IPR036034">
    <property type="entry name" value="PDZ_sf"/>
</dbReference>
<dbReference type="Pfam" id="PF03572">
    <property type="entry name" value="Peptidase_S41"/>
    <property type="match status" value="1"/>
</dbReference>
<accession>A0A858RQ69</accession>
<dbReference type="InterPro" id="IPR011042">
    <property type="entry name" value="6-blade_b-propeller_TolB-like"/>
</dbReference>
<evidence type="ECO:0000256" key="5">
    <source>
        <dbReference type="ARBA" id="ARBA00022801"/>
    </source>
</evidence>
<gene>
    <name evidence="11" type="ORF">HHL09_21625</name>
</gene>
<dbReference type="GO" id="GO:0006508">
    <property type="term" value="P:proteolysis"/>
    <property type="evidence" value="ECO:0007669"/>
    <property type="project" value="UniProtKB-UniRule"/>
</dbReference>
<evidence type="ECO:0000256" key="6">
    <source>
        <dbReference type="ARBA" id="ARBA00022825"/>
    </source>
</evidence>
<evidence type="ECO:0000256" key="2">
    <source>
        <dbReference type="ARBA" id="ARBA00008524"/>
    </source>
</evidence>
<dbReference type="Gene3D" id="2.30.42.10">
    <property type="match status" value="1"/>
</dbReference>
<evidence type="ECO:0000256" key="3">
    <source>
        <dbReference type="ARBA" id="ARBA00022490"/>
    </source>
</evidence>
<reference evidence="11 12" key="1">
    <citation type="submission" date="2020-04" db="EMBL/GenBank/DDBJ databases">
        <title>Luteolibacter sp. G-1-1-1 isolated from soil.</title>
        <authorList>
            <person name="Dahal R.H."/>
        </authorList>
    </citation>
    <scope>NUCLEOTIDE SEQUENCE [LARGE SCALE GENOMIC DNA]</scope>
    <source>
        <strain evidence="11 12">G-1-1-1</strain>
    </source>
</reference>
<evidence type="ECO:0000256" key="7">
    <source>
        <dbReference type="PIRNR" id="PIRNR036421"/>
    </source>
</evidence>
<dbReference type="PIRSF" id="PIRSF036421">
    <property type="entry name" value="Tricorn_protease"/>
    <property type="match status" value="1"/>
</dbReference>
<dbReference type="AlphaFoldDB" id="A0A858RQ69"/>
<dbReference type="InterPro" id="IPR041489">
    <property type="entry name" value="PDZ_6"/>
</dbReference>
<feature type="compositionally biased region" description="Basic and acidic residues" evidence="9">
    <location>
        <begin position="536"/>
        <end position="564"/>
    </location>
</feature>
<dbReference type="EC" id="3.4.21.-" evidence="7"/>
<feature type="domain" description="PDZ" evidence="10">
    <location>
        <begin position="794"/>
        <end position="841"/>
    </location>
</feature>
<dbReference type="GO" id="GO:0005737">
    <property type="term" value="C:cytoplasm"/>
    <property type="evidence" value="ECO:0007669"/>
    <property type="project" value="UniProtKB-SubCell"/>
</dbReference>
<dbReference type="Gene3D" id="3.30.750.44">
    <property type="match status" value="1"/>
</dbReference>
<organism evidence="11 12">
    <name type="scientific">Luteolibacter luteus</name>
    <dbReference type="NCBI Taxonomy" id="2728835"/>
    <lineage>
        <taxon>Bacteria</taxon>
        <taxon>Pseudomonadati</taxon>
        <taxon>Verrucomicrobiota</taxon>
        <taxon>Verrucomicrobiia</taxon>
        <taxon>Verrucomicrobiales</taxon>
        <taxon>Verrucomicrobiaceae</taxon>
        <taxon>Luteolibacter</taxon>
    </lineage>
</organism>
<dbReference type="Gene3D" id="2.120.10.60">
    <property type="entry name" value="Tricorn protease N-terminal domain"/>
    <property type="match status" value="1"/>
</dbReference>
<evidence type="ECO:0000256" key="1">
    <source>
        <dbReference type="ARBA" id="ARBA00004496"/>
    </source>
</evidence>
<dbReference type="Gene3D" id="2.120.10.30">
    <property type="entry name" value="TolB, C-terminal domain"/>
    <property type="match status" value="2"/>
</dbReference>
<keyword evidence="5 7" id="KW-0378">Hydrolase</keyword>
<keyword evidence="6 7" id="KW-0720">Serine protease</keyword>
<evidence type="ECO:0000259" key="10">
    <source>
        <dbReference type="PROSITE" id="PS50106"/>
    </source>
</evidence>
<dbReference type="EMBL" id="CP051774">
    <property type="protein sequence ID" value="QJE98270.1"/>
    <property type="molecule type" value="Genomic_DNA"/>
</dbReference>
<dbReference type="SUPFAM" id="SSF82171">
    <property type="entry name" value="DPP6 N-terminal domain-like"/>
    <property type="match status" value="2"/>
</dbReference>
<dbReference type="Pfam" id="PF26549">
    <property type="entry name" value="Tricorn_N"/>
    <property type="match status" value="1"/>
</dbReference>
<comment type="similarity">
    <text evidence="2 7">Belongs to the peptidase S41B family.</text>
</comment>
<evidence type="ECO:0000313" key="12">
    <source>
        <dbReference type="Proteomes" id="UP000501812"/>
    </source>
</evidence>
<dbReference type="RefSeq" id="WP_169456729.1">
    <property type="nucleotide sequence ID" value="NZ_CP051774.1"/>
</dbReference>
<dbReference type="SUPFAM" id="SSF52096">
    <property type="entry name" value="ClpP/crotonase"/>
    <property type="match status" value="1"/>
</dbReference>
<keyword evidence="3 7" id="KW-0963">Cytoplasm</keyword>
<feature type="active site" description="Charge relay system" evidence="8">
    <location>
        <position position="1053"/>
    </location>
</feature>
<comment type="subcellular location">
    <subcellularLocation>
        <location evidence="1 7">Cytoplasm</location>
    </subcellularLocation>
</comment>
<evidence type="ECO:0000256" key="4">
    <source>
        <dbReference type="ARBA" id="ARBA00022670"/>
    </source>
</evidence>
<dbReference type="SUPFAM" id="SSF50156">
    <property type="entry name" value="PDZ domain-like"/>
    <property type="match status" value="1"/>
</dbReference>
<feature type="active site" description="Charge relay system" evidence="8">
    <location>
        <position position="769"/>
    </location>
</feature>
<dbReference type="PANTHER" id="PTHR43253">
    <property type="entry name" value="TRICORN PROTEASE HOMOLOG 2-RELATED"/>
    <property type="match status" value="1"/>
</dbReference>
<dbReference type="Pfam" id="PF17820">
    <property type="entry name" value="PDZ_6"/>
    <property type="match status" value="1"/>
</dbReference>
<protein>
    <recommendedName>
        <fullName evidence="7">Tricorn protease homolog</fullName>
        <ecNumber evidence="7">3.4.21.-</ecNumber>
    </recommendedName>
</protein>
<dbReference type="SMART" id="SM00228">
    <property type="entry name" value="PDZ"/>
    <property type="match status" value="1"/>
</dbReference>
<feature type="active site" description="Nucleophile" evidence="8">
    <location>
        <position position="996"/>
    </location>
</feature>
<dbReference type="InterPro" id="IPR005151">
    <property type="entry name" value="Tail-specific_protease"/>
</dbReference>
<sequence>MSARRFQAFLSAAIVAAVQPGSSATPADGEILMASWPTLSPDGKTIAFEWRDDLWSVPVVGGLAERLTAHPARDSFPHYSPDGKTLYFCSSRAGFLQLFSMPASGGPAAQHSFHSEGASLEDITPDGTRALVRGLRDEPGFRPERLIEIDLRKDAPESYLFNEKGQSARYSPDGSKVLFCREGEQLYRKGYRGPRASSIWLYDIKAKTFTSLIKEEAEARSPMWKPDGSGFYYVSERDGTFNLWSRDFASGKDEQLTSFKDDGVLRPVISDDGSVIVFRRDFHLWTWRPGGKAEQVTIRQQEDLPDTTQELRKITGTVDADFSPSGLEFVFCAEGELWISDTVLREPNRITRSDAREEDAVFSPDGQWIYYLKDDGIDRNIWRISRKESDTYWWRASSFDEQQVTKGTEAKRRMGLSPDGTRIAYISGGGNLHVANADGSDDKMLFECWDAPTFDWSPDSGWLVFAAQDQNFNRDIYIMPADGSKEPFNLSRHPDFEGSPKWSPDGRRIAFTGRRLNNEMGLFYVDLKIEEAVRSTRDRRELDAESAMRDDPLYRQEDSERDTTTGEADEEPEEKPAEDSVAKHALPEKIEEVEKPKRKRMRIDFEGLSDRIVRLNTRGIEPERILWTADSKSLLFQSKNSSTDKLFKIEARHGASMQDEAEFRGLPIRVDKDGSLFWIVDRTPAVLKKGKITRYPVTARLVRDRVAHQRLWYRSVWRTLRDRFYDPSMNGRDWMKILGKYEEAAAHAPDSPTFDGVVGMMLGELNASHLTFISSVWPKPWENEGAEFQSTRHIGIRFQRNGAGSPLTVASVIAGSPAALCKPPVQAGDTIVKINGRAIDGTMPVHRFMNGRLDRDIELVVRDKEGKEHVHDLNPISYEQARDLAEAQVVLDNRKRVEEMSGGRLGYVHIARMYWDEFEQFEREIYAAGHGKEGLVIDIRDNGGGFITDHLLTVLCQPQHAVTIPRGGNPGYPQDRKVYASWHKPLVVVCNQNSFSNAEIFAHAIKTLKRGPIVGVPTAGGVISATREKILDAGTLRVPFRGWFSPKDGTDMEMNGAVPDHIVWPDPGQLVAGEDPQLKKAVDVLIKDVDAAERIDFVPKYRSGYTPSTGEPVK</sequence>
<dbReference type="SMART" id="SM00245">
    <property type="entry name" value="TSPc"/>
    <property type="match status" value="1"/>
</dbReference>
<evidence type="ECO:0000256" key="8">
    <source>
        <dbReference type="PIRSR" id="PIRSR036421-1"/>
    </source>
</evidence>
<dbReference type="InterPro" id="IPR001478">
    <property type="entry name" value="PDZ"/>
</dbReference>
<dbReference type="PROSITE" id="PS50106">
    <property type="entry name" value="PDZ"/>
    <property type="match status" value="1"/>
</dbReference>
<keyword evidence="4 7" id="KW-0645">Protease</keyword>